<dbReference type="Gene3D" id="1.20.1560.10">
    <property type="entry name" value="ABC transporter type 1, transmembrane domain"/>
    <property type="match status" value="1"/>
</dbReference>
<evidence type="ECO:0000256" key="2">
    <source>
        <dbReference type="ARBA" id="ARBA00022448"/>
    </source>
</evidence>
<dbReference type="AlphaFoldDB" id="A0A0S4NAN3"/>
<evidence type="ECO:0000256" key="7">
    <source>
        <dbReference type="ARBA" id="ARBA00022989"/>
    </source>
</evidence>
<keyword evidence="7 9" id="KW-1133">Transmembrane helix</keyword>
<keyword evidence="8 9" id="KW-0472">Membrane</keyword>
<dbReference type="OrthoDB" id="9770415at2"/>
<dbReference type="PROSITE" id="PS00211">
    <property type="entry name" value="ABC_TRANSPORTER_1"/>
    <property type="match status" value="1"/>
</dbReference>
<dbReference type="InterPro" id="IPR011527">
    <property type="entry name" value="ABC1_TM_dom"/>
</dbReference>
<name>A0A0S4NAN3_9BACT</name>
<keyword evidence="3" id="KW-1003">Cell membrane</keyword>
<feature type="transmembrane region" description="Helical" evidence="9">
    <location>
        <begin position="69"/>
        <end position="91"/>
    </location>
</feature>
<keyword evidence="13" id="KW-1185">Reference proteome</keyword>
<gene>
    <name evidence="12" type="ORF">JGI1_01759</name>
</gene>
<protein>
    <submittedName>
        <fullName evidence="12">ATP-binding cassette, subfamily B</fullName>
    </submittedName>
</protein>
<dbReference type="PANTHER" id="PTHR43394">
    <property type="entry name" value="ATP-DEPENDENT PERMEASE MDL1, MITOCHONDRIAL"/>
    <property type="match status" value="1"/>
</dbReference>
<keyword evidence="5" id="KW-0547">Nucleotide-binding</keyword>
<feature type="transmembrane region" description="Helical" evidence="9">
    <location>
        <begin position="149"/>
        <end position="167"/>
    </location>
</feature>
<feature type="transmembrane region" description="Helical" evidence="9">
    <location>
        <begin position="29"/>
        <end position="49"/>
    </location>
</feature>
<dbReference type="InterPro" id="IPR036640">
    <property type="entry name" value="ABC1_TM_sf"/>
</dbReference>
<evidence type="ECO:0000256" key="9">
    <source>
        <dbReference type="SAM" id="Phobius"/>
    </source>
</evidence>
<evidence type="ECO:0000256" key="3">
    <source>
        <dbReference type="ARBA" id="ARBA00022475"/>
    </source>
</evidence>
<dbReference type="Pfam" id="PF00005">
    <property type="entry name" value="ABC_tran"/>
    <property type="match status" value="1"/>
</dbReference>
<dbReference type="Gene3D" id="3.40.50.300">
    <property type="entry name" value="P-loop containing nucleotide triphosphate hydrolases"/>
    <property type="match status" value="1"/>
</dbReference>
<evidence type="ECO:0000256" key="8">
    <source>
        <dbReference type="ARBA" id="ARBA00023136"/>
    </source>
</evidence>
<keyword evidence="2" id="KW-0813">Transport</keyword>
<dbReference type="Proteomes" id="UP000320623">
    <property type="component" value="Unassembled WGS sequence"/>
</dbReference>
<evidence type="ECO:0000259" key="11">
    <source>
        <dbReference type="PROSITE" id="PS50929"/>
    </source>
</evidence>
<keyword evidence="4 9" id="KW-0812">Transmembrane</keyword>
<dbReference type="Pfam" id="PF00664">
    <property type="entry name" value="ABC_membrane"/>
    <property type="match status" value="1"/>
</dbReference>
<dbReference type="PROSITE" id="PS50893">
    <property type="entry name" value="ABC_TRANSPORTER_2"/>
    <property type="match status" value="1"/>
</dbReference>
<dbReference type="FunFam" id="1.20.1560.10:FF:000011">
    <property type="entry name" value="Multidrug ABC transporter ATP-binding protein"/>
    <property type="match status" value="1"/>
</dbReference>
<dbReference type="InterPro" id="IPR039421">
    <property type="entry name" value="Type_1_exporter"/>
</dbReference>
<evidence type="ECO:0000259" key="10">
    <source>
        <dbReference type="PROSITE" id="PS50893"/>
    </source>
</evidence>
<dbReference type="GO" id="GO:0016887">
    <property type="term" value="F:ATP hydrolysis activity"/>
    <property type="evidence" value="ECO:0007669"/>
    <property type="project" value="InterPro"/>
</dbReference>
<dbReference type="GO" id="GO:0005886">
    <property type="term" value="C:plasma membrane"/>
    <property type="evidence" value="ECO:0007669"/>
    <property type="project" value="UniProtKB-SubCell"/>
</dbReference>
<proteinExistence type="predicted"/>
<dbReference type="CDD" id="cd18544">
    <property type="entry name" value="ABC_6TM_TmrA_like"/>
    <property type="match status" value="1"/>
</dbReference>
<comment type="subcellular location">
    <subcellularLocation>
        <location evidence="1">Cell membrane</location>
        <topology evidence="1">Multi-pass membrane protein</topology>
    </subcellularLocation>
</comment>
<keyword evidence="6 12" id="KW-0067">ATP-binding</keyword>
<evidence type="ECO:0000256" key="4">
    <source>
        <dbReference type="ARBA" id="ARBA00022692"/>
    </source>
</evidence>
<feature type="domain" description="ABC transporter" evidence="10">
    <location>
        <begin position="350"/>
        <end position="591"/>
    </location>
</feature>
<dbReference type="InterPro" id="IPR027417">
    <property type="entry name" value="P-loop_NTPase"/>
</dbReference>
<evidence type="ECO:0000256" key="6">
    <source>
        <dbReference type="ARBA" id="ARBA00022840"/>
    </source>
</evidence>
<dbReference type="RefSeq" id="WP_140945488.1">
    <property type="nucleotide sequence ID" value="NZ_FAOO01000013.1"/>
</dbReference>
<sequence>MHDFREDEVLGKAYDSRLMKRLLKYVKPYWKQVAISVFLVLILAVLNPLRPYITKFAIDDYILKSNYVGLFKLSLLLFGLLLVQGVIQYILNYTTEWIGHKTIFDLRMEIFSHLQRLALKFFDKNPTGRLVTRVTNDVESLNEMYSSGIVLIFGDIFTIIGILYFMFKLSFELSLVTLSVLPLLFYATFLFRKKAREAYREVRILIAKINAFLQEHFSGVSVVQVFNRGEEEFKKFDQINSKYRDANIKSIFYYAVFFPVVELISAIGIALIIWYGGGEVIKGAVTIGVLISFIQYTEMFFRPVRDLSEKYNIFQTAMASAERIFKLLDTKIFIKRPENPIKLEKVRGDVEFKNVWFRYKDDSDGVGDDDWILKDVSFKIKAGEKVAIVGATGSGKSTIINLMGKFYEVQRGQILIDGIDIRNIDERELRKHIAIVLQDVMLFSGDILTNITLGNEKIPFERVVESARLIGADKFIEKLPRGYFEPVYERGSNLSVGERQLISFVRALVYDPEILVLDEATSSVDVETEYIIQKAIDKLLENRTAIVIAHRLSTIQNSDKIIVLHKGEVREIGTHEELLEMRGIYYRLYQLQYKDRKVKAGDLSGIVKTSSTKSG</sequence>
<evidence type="ECO:0000256" key="1">
    <source>
        <dbReference type="ARBA" id="ARBA00004651"/>
    </source>
</evidence>
<feature type="transmembrane region" description="Helical" evidence="9">
    <location>
        <begin position="251"/>
        <end position="275"/>
    </location>
</feature>
<dbReference type="PANTHER" id="PTHR43394:SF1">
    <property type="entry name" value="ATP-BINDING CASSETTE SUB-FAMILY B MEMBER 10, MITOCHONDRIAL"/>
    <property type="match status" value="1"/>
</dbReference>
<dbReference type="PROSITE" id="PS50929">
    <property type="entry name" value="ABC_TM1F"/>
    <property type="match status" value="1"/>
</dbReference>
<dbReference type="SMART" id="SM00382">
    <property type="entry name" value="AAA"/>
    <property type="match status" value="1"/>
</dbReference>
<dbReference type="GO" id="GO:0015421">
    <property type="term" value="F:ABC-type oligopeptide transporter activity"/>
    <property type="evidence" value="ECO:0007669"/>
    <property type="project" value="TreeGrafter"/>
</dbReference>
<evidence type="ECO:0000313" key="13">
    <source>
        <dbReference type="Proteomes" id="UP000320623"/>
    </source>
</evidence>
<dbReference type="InterPro" id="IPR017871">
    <property type="entry name" value="ABC_transporter-like_CS"/>
</dbReference>
<evidence type="ECO:0000256" key="5">
    <source>
        <dbReference type="ARBA" id="ARBA00022741"/>
    </source>
</evidence>
<dbReference type="CDD" id="cd03254">
    <property type="entry name" value="ABCC_Glucan_exporter_like"/>
    <property type="match status" value="1"/>
</dbReference>
<evidence type="ECO:0000313" key="12">
    <source>
        <dbReference type="EMBL" id="CUU07311.1"/>
    </source>
</evidence>
<feature type="transmembrane region" description="Helical" evidence="9">
    <location>
        <begin position="173"/>
        <end position="191"/>
    </location>
</feature>
<dbReference type="FunFam" id="3.40.50.300:FF:000287">
    <property type="entry name" value="Multidrug ABC transporter ATP-binding protein"/>
    <property type="match status" value="1"/>
</dbReference>
<dbReference type="SUPFAM" id="SSF52540">
    <property type="entry name" value="P-loop containing nucleoside triphosphate hydrolases"/>
    <property type="match status" value="1"/>
</dbReference>
<dbReference type="InterPro" id="IPR003593">
    <property type="entry name" value="AAA+_ATPase"/>
</dbReference>
<dbReference type="EMBL" id="FAOO01000013">
    <property type="protein sequence ID" value="CUU07311.1"/>
    <property type="molecule type" value="Genomic_DNA"/>
</dbReference>
<organism evidence="12 13">
    <name type="scientific">Candidatus Thermokryptus mobilis</name>
    <dbReference type="NCBI Taxonomy" id="1643428"/>
    <lineage>
        <taxon>Bacteria</taxon>
        <taxon>Pseudomonadati</taxon>
        <taxon>Candidatus Kryptoniota</taxon>
        <taxon>Candidatus Thermokryptus</taxon>
    </lineage>
</organism>
<feature type="domain" description="ABC transmembrane type-1" evidence="11">
    <location>
        <begin position="34"/>
        <end position="316"/>
    </location>
</feature>
<dbReference type="STRING" id="1643428.GCA_001442855_01723"/>
<reference evidence="13" key="1">
    <citation type="submission" date="2015-11" db="EMBL/GenBank/DDBJ databases">
        <authorList>
            <person name="Varghese N."/>
        </authorList>
    </citation>
    <scope>NUCLEOTIDE SEQUENCE [LARGE SCALE GENOMIC DNA]</scope>
</reference>
<dbReference type="SUPFAM" id="SSF90123">
    <property type="entry name" value="ABC transporter transmembrane region"/>
    <property type="match status" value="1"/>
</dbReference>
<dbReference type="InterPro" id="IPR003439">
    <property type="entry name" value="ABC_transporter-like_ATP-bd"/>
</dbReference>
<accession>A0A0S4NAN3</accession>
<dbReference type="GO" id="GO:0005524">
    <property type="term" value="F:ATP binding"/>
    <property type="evidence" value="ECO:0007669"/>
    <property type="project" value="UniProtKB-KW"/>
</dbReference>